<dbReference type="InterPro" id="IPR026841">
    <property type="entry name" value="Aur1/Ipt1"/>
</dbReference>
<feature type="transmembrane region" description="Helical" evidence="1">
    <location>
        <begin position="265"/>
        <end position="286"/>
    </location>
</feature>
<sequence>MSTVALPLRSSSTTWRANQPFFVTIAVYMLLVLAAAAYWHIRIDFELYSQPLLLFGFGVTVVLFAVIAMRVMFEQQLRLFPALRDRLLTNELSNRLIVGLPVLLVFPILFSLFTSVKCGISKIIPFYADATLMAIDRKIHGGVDAWQFLHFSFGFGPITAVLNFFYNLWFVVMFIVLFCVTFSTGNERLRSQYLVAFVLTWALLGNLVASLVASVGPAFVLPFYGDATFSPLMSYLQTTNASYHVWALDTQRMLLATAALDDPRLGGGISAFPSLHVAIATLNAIYLWRFGGLLRWAGAAFLVVIQLGAVDLAWHYGIDGYASMLATPIIWVVAGRMSAHRAG</sequence>
<feature type="transmembrane region" description="Helical" evidence="1">
    <location>
        <begin position="94"/>
        <end position="113"/>
    </location>
</feature>
<organism evidence="3 4">
    <name type="scientific">Mesorhizobium loti R88b</name>
    <dbReference type="NCBI Taxonomy" id="935548"/>
    <lineage>
        <taxon>Bacteria</taxon>
        <taxon>Pseudomonadati</taxon>
        <taxon>Pseudomonadota</taxon>
        <taxon>Alphaproteobacteria</taxon>
        <taxon>Hyphomicrobiales</taxon>
        <taxon>Phyllobacteriaceae</taxon>
        <taxon>Mesorhizobium</taxon>
    </lineage>
</organism>
<keyword evidence="1" id="KW-0472">Membrane</keyword>
<protein>
    <recommendedName>
        <fullName evidence="2">Inositolphosphotransferase Aur1/Ipt1 domain-containing protein</fullName>
    </recommendedName>
</protein>
<feature type="transmembrane region" description="Helical" evidence="1">
    <location>
        <begin position="293"/>
        <end position="314"/>
    </location>
</feature>
<feature type="transmembrane region" description="Helical" evidence="1">
    <location>
        <begin position="320"/>
        <end position="339"/>
    </location>
</feature>
<dbReference type="GO" id="GO:0016020">
    <property type="term" value="C:membrane"/>
    <property type="evidence" value="ECO:0007669"/>
    <property type="project" value="UniProtKB-SubCell"/>
</dbReference>
<dbReference type="Pfam" id="PF14378">
    <property type="entry name" value="PAP2_3"/>
    <property type="match status" value="1"/>
</dbReference>
<feature type="domain" description="Inositolphosphotransferase Aur1/Ipt1" evidence="2">
    <location>
        <begin position="131"/>
        <end position="330"/>
    </location>
</feature>
<feature type="transmembrane region" description="Helical" evidence="1">
    <location>
        <begin position="21"/>
        <end position="41"/>
    </location>
</feature>
<dbReference type="AlphaFoldDB" id="A0A6M7WWX9"/>
<dbReference type="Proteomes" id="UP000503017">
    <property type="component" value="Chromosome"/>
</dbReference>
<evidence type="ECO:0000313" key="3">
    <source>
        <dbReference type="EMBL" id="QKD04358.1"/>
    </source>
</evidence>
<keyword evidence="1" id="KW-0812">Transmembrane</keyword>
<feature type="transmembrane region" description="Helical" evidence="1">
    <location>
        <begin position="164"/>
        <end position="182"/>
    </location>
</feature>
<accession>A0A6M7WWX9</accession>
<evidence type="ECO:0000313" key="4">
    <source>
        <dbReference type="Proteomes" id="UP000503017"/>
    </source>
</evidence>
<dbReference type="RefSeq" id="WP_051429544.1">
    <property type="nucleotide sequence ID" value="NZ_CP033367.1"/>
</dbReference>
<keyword evidence="1" id="KW-1133">Transmembrane helix</keyword>
<gene>
    <name evidence="3" type="ORF">EB235_25105</name>
</gene>
<feature type="transmembrane region" description="Helical" evidence="1">
    <location>
        <begin position="194"/>
        <end position="224"/>
    </location>
</feature>
<evidence type="ECO:0000259" key="2">
    <source>
        <dbReference type="Pfam" id="PF14378"/>
    </source>
</evidence>
<feature type="transmembrane region" description="Helical" evidence="1">
    <location>
        <begin position="53"/>
        <end position="73"/>
    </location>
</feature>
<proteinExistence type="predicted"/>
<reference evidence="3 4" key="1">
    <citation type="submission" date="2018-10" db="EMBL/GenBank/DDBJ databases">
        <authorList>
            <person name="Perry B.J."/>
            <person name="Sullivan J.T."/>
            <person name="Murphy R.J.T."/>
            <person name="Ramsay J.P."/>
            <person name="Ronson C.W."/>
        </authorList>
    </citation>
    <scope>NUCLEOTIDE SEQUENCE [LARGE SCALE GENOMIC DNA]</scope>
    <source>
        <strain evidence="3 4">R88b</strain>
    </source>
</reference>
<evidence type="ECO:0000256" key="1">
    <source>
        <dbReference type="SAM" id="Phobius"/>
    </source>
</evidence>
<dbReference type="EMBL" id="CP033367">
    <property type="protein sequence ID" value="QKD04358.1"/>
    <property type="molecule type" value="Genomic_DNA"/>
</dbReference>
<name>A0A6M7WWX9_RHILI</name>